<reference evidence="4" key="2">
    <citation type="submission" date="2023-07" db="EMBL/GenBank/DDBJ databases">
        <title>Genomic analysis of Rhodococcus opacus VOC-14 with glycol ethers degradation activity.</title>
        <authorList>
            <person name="Narkevich D.A."/>
            <person name="Hlushen A.M."/>
            <person name="Akhremchuk A.E."/>
            <person name="Sikolenko M.A."/>
            <person name="Valentovich L.N."/>
        </authorList>
    </citation>
    <scope>NUCLEOTIDE SEQUENCE</scope>
    <source>
        <strain evidence="4">VOC-14</strain>
    </source>
</reference>
<evidence type="ECO:0000313" key="3">
    <source>
        <dbReference type="EMBL" id="MCZ4588356.1"/>
    </source>
</evidence>
<feature type="transmembrane region" description="Helical" evidence="2">
    <location>
        <begin position="33"/>
        <end position="52"/>
    </location>
</feature>
<feature type="transmembrane region" description="Helical" evidence="2">
    <location>
        <begin position="73"/>
        <end position="92"/>
    </location>
</feature>
<keyword evidence="2" id="KW-1133">Transmembrane helix</keyword>
<dbReference type="RefSeq" id="WP_269592256.1">
    <property type="nucleotide sequence ID" value="NZ_CP130953.1"/>
</dbReference>
<sequence length="166" mass="18207">MCISLSGGIGPVRASIPLTGGRRRSGPGLTEQLVRLALMLLVLPIIATYFAVKHGYPRAKRFYTHPDPQVRRNRRFGTAIALTLLFATSAVSSLAQTHFGDAVLAAVMCMGLGYWAYRESDRRRSERSGGIDSHNHAPGNPPAPYNPPPAGEPEPYQFIDTRAHRR</sequence>
<evidence type="ECO:0008006" key="7">
    <source>
        <dbReference type="Google" id="ProtNLM"/>
    </source>
</evidence>
<dbReference type="EMBL" id="JAPWIS010000021">
    <property type="protein sequence ID" value="MCZ4588356.1"/>
    <property type="molecule type" value="Genomic_DNA"/>
</dbReference>
<accession>A0AAX3Y8E2</accession>
<evidence type="ECO:0000313" key="5">
    <source>
        <dbReference type="Proteomes" id="UP001066327"/>
    </source>
</evidence>
<reference evidence="3" key="1">
    <citation type="submission" date="2022-12" db="EMBL/GenBank/DDBJ databases">
        <authorList>
            <person name="Krivoruchko A.V."/>
            <person name="Elkin A."/>
        </authorList>
    </citation>
    <scope>NUCLEOTIDE SEQUENCE</scope>
    <source>
        <strain evidence="3">IEGM 249</strain>
    </source>
</reference>
<evidence type="ECO:0000313" key="6">
    <source>
        <dbReference type="Proteomes" id="UP001231166"/>
    </source>
</evidence>
<feature type="region of interest" description="Disordered" evidence="1">
    <location>
        <begin position="125"/>
        <end position="166"/>
    </location>
</feature>
<dbReference type="EMBL" id="CP130953">
    <property type="protein sequence ID" value="WLF44475.1"/>
    <property type="molecule type" value="Genomic_DNA"/>
</dbReference>
<feature type="transmembrane region" description="Helical" evidence="2">
    <location>
        <begin position="98"/>
        <end position="117"/>
    </location>
</feature>
<keyword evidence="2" id="KW-0812">Transmembrane</keyword>
<keyword evidence="2" id="KW-0472">Membrane</keyword>
<protein>
    <recommendedName>
        <fullName evidence="7">DUF2516 domain-containing protein</fullName>
    </recommendedName>
</protein>
<dbReference type="Proteomes" id="UP001231166">
    <property type="component" value="Chromosome"/>
</dbReference>
<evidence type="ECO:0000256" key="2">
    <source>
        <dbReference type="SAM" id="Phobius"/>
    </source>
</evidence>
<organism evidence="4 6">
    <name type="scientific">Rhodococcus opacus</name>
    <name type="common">Nocardia opaca</name>
    <dbReference type="NCBI Taxonomy" id="37919"/>
    <lineage>
        <taxon>Bacteria</taxon>
        <taxon>Bacillati</taxon>
        <taxon>Actinomycetota</taxon>
        <taxon>Actinomycetes</taxon>
        <taxon>Mycobacteriales</taxon>
        <taxon>Nocardiaceae</taxon>
        <taxon>Rhodococcus</taxon>
    </lineage>
</organism>
<feature type="compositionally biased region" description="Basic and acidic residues" evidence="1">
    <location>
        <begin position="125"/>
        <end position="135"/>
    </location>
</feature>
<gene>
    <name evidence="3" type="ORF">O4328_32635</name>
    <name evidence="4" type="ORF">Q5707_21195</name>
</gene>
<proteinExistence type="predicted"/>
<name>A0AAX3Y8E2_RHOOP</name>
<dbReference type="Proteomes" id="UP001066327">
    <property type="component" value="Unassembled WGS sequence"/>
</dbReference>
<keyword evidence="5" id="KW-1185">Reference proteome</keyword>
<dbReference type="AlphaFoldDB" id="A0AAX3Y8E2"/>
<evidence type="ECO:0000313" key="4">
    <source>
        <dbReference type="EMBL" id="WLF44475.1"/>
    </source>
</evidence>
<evidence type="ECO:0000256" key="1">
    <source>
        <dbReference type="SAM" id="MobiDB-lite"/>
    </source>
</evidence>
<feature type="compositionally biased region" description="Pro residues" evidence="1">
    <location>
        <begin position="139"/>
        <end position="152"/>
    </location>
</feature>